<evidence type="ECO:0000313" key="2">
    <source>
        <dbReference type="Proteomes" id="UP001732700"/>
    </source>
</evidence>
<dbReference type="EnsemblPlants" id="AVESA.00010b.r2.2DG0356270.1">
    <property type="protein sequence ID" value="AVESA.00010b.r2.2DG0356270.1.CDS"/>
    <property type="gene ID" value="AVESA.00010b.r2.2DG0356270"/>
</dbReference>
<sequence length="335" mass="36369">MPPTAPPRLVGAPLLVVFFFGLLLLPAPAEALPFVVLHGIADQCANRGVAKLTKLLADWSAADGYCLEIGRGTWDSWVMPLQQQADIICKKVKEMEELSGGYNIVGLSQGNLIGRAVVEYCDDGPPVKNFISLAGPHAGTASVPLCGSGILCVIVDALVKLEIYSDYAQAHLAPSGYLKIPTDMEDYLKGCRFLPKLNNEIPSERNATYKERFSSLENLVLIMFESDAVIIPRETSWFGYYPDGAFEPVLPPQKTKLYEEDWIGLKALDDAGRVKFVSVPGGHLGISDSDMMKHVVPYLVDKPSVSTSLVATWYAVKEALGLAENDVGVLLQSSP</sequence>
<organism evidence="1 2">
    <name type="scientific">Avena sativa</name>
    <name type="common">Oat</name>
    <dbReference type="NCBI Taxonomy" id="4498"/>
    <lineage>
        <taxon>Eukaryota</taxon>
        <taxon>Viridiplantae</taxon>
        <taxon>Streptophyta</taxon>
        <taxon>Embryophyta</taxon>
        <taxon>Tracheophyta</taxon>
        <taxon>Spermatophyta</taxon>
        <taxon>Magnoliopsida</taxon>
        <taxon>Liliopsida</taxon>
        <taxon>Poales</taxon>
        <taxon>Poaceae</taxon>
        <taxon>BOP clade</taxon>
        <taxon>Pooideae</taxon>
        <taxon>Poodae</taxon>
        <taxon>Poeae</taxon>
        <taxon>Poeae Chloroplast Group 1 (Aveneae type)</taxon>
        <taxon>Aveninae</taxon>
        <taxon>Avena</taxon>
    </lineage>
</organism>
<evidence type="ECO:0000313" key="1">
    <source>
        <dbReference type="EnsemblPlants" id="AVESA.00010b.r2.2DG0356270.1.CDS"/>
    </source>
</evidence>
<reference evidence="1" key="2">
    <citation type="submission" date="2025-09" db="UniProtKB">
        <authorList>
            <consortium name="EnsemblPlants"/>
        </authorList>
    </citation>
    <scope>IDENTIFICATION</scope>
</reference>
<protein>
    <submittedName>
        <fullName evidence="1">Uncharacterized protein</fullName>
    </submittedName>
</protein>
<proteinExistence type="predicted"/>
<keyword evidence="2" id="KW-1185">Reference proteome</keyword>
<dbReference type="Proteomes" id="UP001732700">
    <property type="component" value="Chromosome 2D"/>
</dbReference>
<name>A0ACD5V2W5_AVESA</name>
<accession>A0ACD5V2W5</accession>
<reference evidence="1" key="1">
    <citation type="submission" date="2021-05" db="EMBL/GenBank/DDBJ databases">
        <authorList>
            <person name="Scholz U."/>
            <person name="Mascher M."/>
            <person name="Fiebig A."/>
        </authorList>
    </citation>
    <scope>NUCLEOTIDE SEQUENCE [LARGE SCALE GENOMIC DNA]</scope>
</reference>